<evidence type="ECO:0000259" key="1">
    <source>
        <dbReference type="Pfam" id="PF04784"/>
    </source>
</evidence>
<protein>
    <recommendedName>
        <fullName evidence="1">DUF547 domain-containing protein</fullName>
    </recommendedName>
</protein>
<dbReference type="EMBL" id="JBJQND010000017">
    <property type="protein sequence ID" value="KAL3841343.1"/>
    <property type="molecule type" value="Genomic_DNA"/>
</dbReference>
<feature type="domain" description="DUF547" evidence="1">
    <location>
        <begin position="78"/>
        <end position="203"/>
    </location>
</feature>
<proteinExistence type="predicted"/>
<dbReference type="PANTHER" id="PTHR46361">
    <property type="entry name" value="ELECTRON CARRIER/ PROTEIN DISULFIDE OXIDOREDUCTASE"/>
    <property type="match status" value="1"/>
</dbReference>
<keyword evidence="3" id="KW-1185">Reference proteome</keyword>
<evidence type="ECO:0000313" key="2">
    <source>
        <dbReference type="EMBL" id="KAL3841343.1"/>
    </source>
</evidence>
<evidence type="ECO:0000313" key="3">
    <source>
        <dbReference type="Proteomes" id="UP001634394"/>
    </source>
</evidence>
<sequence length="281" mass="31903">MASSADVQVLNLSNKLDSGAKPAVELSKLLQKMMLRLKGDYMTPDGKGVNYTKLKESQLFKDYKKQAAHLQDAHLDFSSEQEKKAFFINIYNALTIHGLVEQDELPSSVLQIQQFWKRTGYKIGGHVFSLDDMEHGVLRGNRLHPSSTSPQFGNTDPRLAFIVEQLDPRIHFALVCGAKSCPAINVYTAENLDMALDAATRSFCAQEISVSKEVDEIWLSKIFQWYQKDFGNMEVDVIRWTETYLEPNIKERAHILGTKLKTSGNISVKYSDYDWKLNSTE</sequence>
<comment type="caution">
    <text evidence="2">The sequence shown here is derived from an EMBL/GenBank/DDBJ whole genome shotgun (WGS) entry which is preliminary data.</text>
</comment>
<accession>A0ABD3TY83</accession>
<organism evidence="2 3">
    <name type="scientific">Sinanodonta woodiana</name>
    <name type="common">Chinese pond mussel</name>
    <name type="synonym">Anodonta woodiana</name>
    <dbReference type="NCBI Taxonomy" id="1069815"/>
    <lineage>
        <taxon>Eukaryota</taxon>
        <taxon>Metazoa</taxon>
        <taxon>Spiralia</taxon>
        <taxon>Lophotrochozoa</taxon>
        <taxon>Mollusca</taxon>
        <taxon>Bivalvia</taxon>
        <taxon>Autobranchia</taxon>
        <taxon>Heteroconchia</taxon>
        <taxon>Palaeoheterodonta</taxon>
        <taxon>Unionida</taxon>
        <taxon>Unionoidea</taxon>
        <taxon>Unionidae</taxon>
        <taxon>Unioninae</taxon>
        <taxon>Sinanodonta</taxon>
    </lineage>
</organism>
<dbReference type="Pfam" id="PF04784">
    <property type="entry name" value="DUF547"/>
    <property type="match status" value="1"/>
</dbReference>
<name>A0ABD3TY83_SINWO</name>
<dbReference type="PANTHER" id="PTHR46361:SF3">
    <property type="entry name" value="ELECTRON CARRIER_ PROTEIN DISULFIDE OXIDOREDUCTASE"/>
    <property type="match status" value="1"/>
</dbReference>
<reference evidence="2 3" key="1">
    <citation type="submission" date="2024-11" db="EMBL/GenBank/DDBJ databases">
        <title>Chromosome-level genome assembly of the freshwater bivalve Anodonta woodiana.</title>
        <authorList>
            <person name="Chen X."/>
        </authorList>
    </citation>
    <scope>NUCLEOTIDE SEQUENCE [LARGE SCALE GENOMIC DNA]</scope>
    <source>
        <strain evidence="2">MN2024</strain>
        <tissue evidence="2">Gills</tissue>
    </source>
</reference>
<dbReference type="AlphaFoldDB" id="A0ABD3TY83"/>
<dbReference type="InterPro" id="IPR006869">
    <property type="entry name" value="DUF547"/>
</dbReference>
<gene>
    <name evidence="2" type="ORF">ACJMK2_019502</name>
</gene>
<dbReference type="Proteomes" id="UP001634394">
    <property type="component" value="Unassembled WGS sequence"/>
</dbReference>